<evidence type="ECO:0000259" key="2">
    <source>
        <dbReference type="PROSITE" id="PS51194"/>
    </source>
</evidence>
<sequence length="1135" mass="128629">VGRQPIRQVTEVTGTLTNLLAQLDPESKKRKGDQFEAICMWFLENDPRFRHLAQVWLWDDWPDNWGPDNGIDLIAKDNEGRIWAIQAKAYEANYWIKKADVDTFLTESGRKLIDYRLLIATTDHLGENAERVIDSQEKPVTFLGLSKMVAAQVNWPALLSDLVAAPLPPKRPEGQWAYQGEAMNAVVDGFNESDRGQLIMACGTGKTLTALFVKEKLGVARTLVLAPSLSLLSQTLIEWTANAKVAFEYLPVCSDETVADSTINSASELGDRVTTDPVKIADFLRTAGPQVVFATYQSSPEVAAACALDGVAPFDLVVADEAHRTTGLRTSVFATVLDDAKIPATRRLFMTATPRYFTGRVIGEASAFDFAVASMDNEAIYGPVFHRLPFSEAIGRGLLTDYQVVVIGVDEADCHEMADKARFVRSEGIRNTDARTLAAQVGLGKAMRHYDLRRAISFHSRVIGARKFSGSLAEVISWMPGDQRPTGEVWASYVSGEMSARQRAMRLRELGNIDTDHRGLLSNARCLTEGVDVPTLDGVVFIDPKRSEVDIVQAVGRAIRLAPDKTVGTIVIPVFVSSREDHETVLDDSSFKTVWEIVKALRLHDEELADQLDALRRGMGLRGGGQPVLPEKIHLDLPTHITVDFARAFDTRLVNSVTAPWMEWFGLLQKHYEDTGTTRGLPQGNLLDRWSQKQRFLYQKNRLLADRAELLSNLGDWSWEPRNDRWERMFELLKQFIEENGHALAPNSDALGRWVVRQRSRVDDGTLPAEYRDRLNKIPEWTWDPKGDQWEEWFSRLLRYVSENGHASIPKSYTFDGYPLGTWAAKQRARRARGVLRSDREQRLKELPGWSWAVKADQWEVAFRLLLEYVRANGHARVRASDEVDGVRLGRWAIKQRAWRAKGDLPPDREQRLSDLPGWSWNVGEDQWEEGFGRLLEYIKVNGHARIKAAFKTEDDYRLGQWVTVQRQERTRGTLEADRQQRLQDIPEWTWDPLADLWEEGFRHAQEYAKVNGHAAVPQNHVADDEYALGAWIATQRFKYSKNALLAERVQRLSDLTGWVWDTRATKWPEGFGKLQEYYGANGTTRVLQTYKAPDDYPLGTWVSTQRGTYRKGAMPADRIALLENLGDWTWDTRA</sequence>
<organism evidence="3 4">
    <name type="scientific">Mycobacterium ahvazicum</name>
    <dbReference type="NCBI Taxonomy" id="1964395"/>
    <lineage>
        <taxon>Bacteria</taxon>
        <taxon>Bacillati</taxon>
        <taxon>Actinomycetota</taxon>
        <taxon>Actinomycetes</taxon>
        <taxon>Mycobacteriales</taxon>
        <taxon>Mycobacteriaceae</taxon>
        <taxon>Mycobacterium</taxon>
        <taxon>Mycobacterium simiae complex</taxon>
    </lineage>
</organism>
<reference evidence="3" key="1">
    <citation type="submission" date="2018-01" db="EMBL/GenBank/DDBJ databases">
        <authorList>
            <consortium name="Urmite Genomes"/>
        </authorList>
    </citation>
    <scope>NUCLEOTIDE SEQUENCE [LARGE SCALE GENOMIC DNA]</scope>
    <source>
        <strain evidence="3">AFP003</strain>
    </source>
</reference>
<dbReference type="SMART" id="SM00490">
    <property type="entry name" value="HELICc"/>
    <property type="match status" value="1"/>
</dbReference>
<feature type="domain" description="Helicase ATP-binding" evidence="1">
    <location>
        <begin position="187"/>
        <end position="372"/>
    </location>
</feature>
<dbReference type="InterPro" id="IPR005114">
    <property type="entry name" value="Helicase_assoc"/>
</dbReference>
<dbReference type="GO" id="GO:0003677">
    <property type="term" value="F:DNA binding"/>
    <property type="evidence" value="ECO:0007669"/>
    <property type="project" value="InterPro"/>
</dbReference>
<dbReference type="InterPro" id="IPR039442">
    <property type="entry name" value="Mrr-like_dom"/>
</dbReference>
<dbReference type="InterPro" id="IPR014001">
    <property type="entry name" value="Helicase_ATP-bd"/>
</dbReference>
<comment type="caution">
    <text evidence="3">The sequence shown here is derived from an EMBL/GenBank/DDBJ whole genome shotgun (WGS) entry which is preliminary data.</text>
</comment>
<dbReference type="SUPFAM" id="SSF52540">
    <property type="entry name" value="P-loop containing nucleoside triphosphate hydrolases"/>
    <property type="match status" value="1"/>
</dbReference>
<dbReference type="SUPFAM" id="SSF52980">
    <property type="entry name" value="Restriction endonuclease-like"/>
    <property type="match status" value="1"/>
</dbReference>
<dbReference type="AlphaFoldDB" id="A0A2K4YAM4"/>
<dbReference type="PANTHER" id="PTHR33418">
    <property type="entry name" value="HELICASE-ASSOCIATED"/>
    <property type="match status" value="1"/>
</dbReference>
<dbReference type="EMBL" id="FXEG02000002">
    <property type="protein sequence ID" value="SOX53839.1"/>
    <property type="molecule type" value="Genomic_DNA"/>
</dbReference>
<dbReference type="Gene3D" id="3.40.50.300">
    <property type="entry name" value="P-loop containing nucleotide triphosphate hydrolases"/>
    <property type="match status" value="2"/>
</dbReference>
<dbReference type="PROSITE" id="PS51194">
    <property type="entry name" value="HELICASE_CTER"/>
    <property type="match status" value="1"/>
</dbReference>
<keyword evidence="4" id="KW-1185">Reference proteome</keyword>
<dbReference type="GO" id="GO:0004386">
    <property type="term" value="F:helicase activity"/>
    <property type="evidence" value="ECO:0007669"/>
    <property type="project" value="UniProtKB-KW"/>
</dbReference>
<dbReference type="InterPro" id="IPR011335">
    <property type="entry name" value="Restrct_endonuc-II-like"/>
</dbReference>
<dbReference type="Proteomes" id="UP000236318">
    <property type="component" value="Unassembled WGS sequence"/>
</dbReference>
<dbReference type="Pfam" id="PF03457">
    <property type="entry name" value="HA"/>
    <property type="match status" value="6"/>
</dbReference>
<dbReference type="InterPro" id="IPR006935">
    <property type="entry name" value="Helicase/UvrB_N"/>
</dbReference>
<evidence type="ECO:0000313" key="4">
    <source>
        <dbReference type="Proteomes" id="UP000236318"/>
    </source>
</evidence>
<dbReference type="PANTHER" id="PTHR33418:SF1">
    <property type="entry name" value="HELICASE-ASSOCIATED DOMAIN-CONTAINING PROTEIN"/>
    <property type="match status" value="1"/>
</dbReference>
<name>A0A2K4YAM4_9MYCO</name>
<dbReference type="Pfam" id="PF04851">
    <property type="entry name" value="ResIII"/>
    <property type="match status" value="1"/>
</dbReference>
<dbReference type="Pfam" id="PF00271">
    <property type="entry name" value="Helicase_C"/>
    <property type="match status" value="1"/>
</dbReference>
<protein>
    <submittedName>
        <fullName evidence="3">Helicase</fullName>
    </submittedName>
</protein>
<feature type="non-terminal residue" evidence="3">
    <location>
        <position position="1"/>
    </location>
</feature>
<keyword evidence="3" id="KW-0347">Helicase</keyword>
<evidence type="ECO:0000313" key="3">
    <source>
        <dbReference type="EMBL" id="SOX53839.1"/>
    </source>
</evidence>
<keyword evidence="3" id="KW-0547">Nucleotide-binding</keyword>
<feature type="domain" description="Helicase C-terminal" evidence="2">
    <location>
        <begin position="451"/>
        <end position="616"/>
    </location>
</feature>
<dbReference type="InterPro" id="IPR001650">
    <property type="entry name" value="Helicase_C-like"/>
</dbReference>
<dbReference type="PROSITE" id="PS51192">
    <property type="entry name" value="HELICASE_ATP_BIND_1"/>
    <property type="match status" value="1"/>
</dbReference>
<proteinExistence type="predicted"/>
<keyword evidence="3" id="KW-0378">Hydrolase</keyword>
<dbReference type="GO" id="GO:0016787">
    <property type="term" value="F:hydrolase activity"/>
    <property type="evidence" value="ECO:0007669"/>
    <property type="project" value="InterPro"/>
</dbReference>
<evidence type="ECO:0000259" key="1">
    <source>
        <dbReference type="PROSITE" id="PS51192"/>
    </source>
</evidence>
<dbReference type="CDD" id="cd18785">
    <property type="entry name" value="SF2_C"/>
    <property type="match status" value="1"/>
</dbReference>
<dbReference type="GO" id="GO:0005524">
    <property type="term" value="F:ATP binding"/>
    <property type="evidence" value="ECO:0007669"/>
    <property type="project" value="InterPro"/>
</dbReference>
<gene>
    <name evidence="3" type="ORF">MAAFP003_2515</name>
</gene>
<dbReference type="Pfam" id="PF13156">
    <property type="entry name" value="Mrr_cat_2"/>
    <property type="match status" value="1"/>
</dbReference>
<dbReference type="SMART" id="SM00487">
    <property type="entry name" value="DEXDc"/>
    <property type="match status" value="1"/>
</dbReference>
<keyword evidence="3" id="KW-0067">ATP-binding</keyword>
<dbReference type="Gene3D" id="6.10.140.530">
    <property type="match status" value="7"/>
</dbReference>
<dbReference type="InterPro" id="IPR027417">
    <property type="entry name" value="P-loop_NTPase"/>
</dbReference>
<accession>A0A2K4YAM4</accession>